<reference evidence="1 2" key="1">
    <citation type="submission" date="2020-04" db="EMBL/GenBank/DDBJ databases">
        <authorList>
            <person name="De Canck E."/>
        </authorList>
    </citation>
    <scope>NUCLEOTIDE SEQUENCE [LARGE SCALE GENOMIC DNA]</scope>
    <source>
        <strain evidence="1 2">LMG 3458</strain>
    </source>
</reference>
<organism evidence="1 2">
    <name type="scientific">Achromobacter deleyi</name>
    <dbReference type="NCBI Taxonomy" id="1353891"/>
    <lineage>
        <taxon>Bacteria</taxon>
        <taxon>Pseudomonadati</taxon>
        <taxon>Pseudomonadota</taxon>
        <taxon>Betaproteobacteria</taxon>
        <taxon>Burkholderiales</taxon>
        <taxon>Alcaligenaceae</taxon>
        <taxon>Achromobacter</taxon>
    </lineage>
</organism>
<evidence type="ECO:0000313" key="2">
    <source>
        <dbReference type="Proteomes" id="UP000494111"/>
    </source>
</evidence>
<dbReference type="InterPro" id="IPR032580">
    <property type="entry name" value="SatD"/>
</dbReference>
<evidence type="ECO:0000313" key="1">
    <source>
        <dbReference type="EMBL" id="CAB3682103.1"/>
    </source>
</evidence>
<proteinExistence type="predicted"/>
<name>A0A6S7AS14_9BURK</name>
<dbReference type="RefSeq" id="WP_175192295.1">
    <property type="nucleotide sequence ID" value="NZ_CADIJO010000004.1"/>
</dbReference>
<dbReference type="Pfam" id="PF16264">
    <property type="entry name" value="SatD"/>
    <property type="match status" value="1"/>
</dbReference>
<accession>A0A6S7AS14</accession>
<dbReference type="Proteomes" id="UP000494111">
    <property type="component" value="Unassembled WGS sequence"/>
</dbReference>
<gene>
    <name evidence="1" type="ORF">LMG3458_01675</name>
</gene>
<sequence length="208" mass="23333">MGDLVSSERSPSVADLHRVFNEVIDQVNEDDQRKLVSPLTITLGDEFQGICANLSDGLALLRKLRAGMLLKLLECRFVLGVISLETPINNDRAWNMMGPGLAASRKRLADKRDSNAYRFVLPDQPTVQILMDGVGAALTDIESDWTDRQRQVILLSERKAVGDLVTQLGMSTATYYKIRRAGRFELYEHEWRALTESAAALDRHYGLL</sequence>
<protein>
    <submittedName>
        <fullName evidence="1">Uncharacterized protein</fullName>
    </submittedName>
</protein>
<dbReference type="EMBL" id="CADIJO010000004">
    <property type="protein sequence ID" value="CAB3682103.1"/>
    <property type="molecule type" value="Genomic_DNA"/>
</dbReference>
<dbReference type="AlphaFoldDB" id="A0A6S7AS14"/>